<dbReference type="Gene3D" id="1.10.260.40">
    <property type="entry name" value="lambda repressor-like DNA-binding domains"/>
    <property type="match status" value="1"/>
</dbReference>
<dbReference type="InterPro" id="IPR001387">
    <property type="entry name" value="Cro/C1-type_HTH"/>
</dbReference>
<comment type="caution">
    <text evidence="2">The sequence shown here is derived from an EMBL/GenBank/DDBJ whole genome shotgun (WGS) entry which is preliminary data.</text>
</comment>
<feature type="domain" description="HTH cro/C1-type" evidence="1">
    <location>
        <begin position="10"/>
        <end position="65"/>
    </location>
</feature>
<protein>
    <submittedName>
        <fullName evidence="2">Helix-turn-helix domain-containing protein</fullName>
    </submittedName>
</protein>
<gene>
    <name evidence="2" type="ORF">ACFSX4_07620</name>
</gene>
<name>A0ABW5WYN7_9STAP</name>
<evidence type="ECO:0000313" key="3">
    <source>
        <dbReference type="Proteomes" id="UP001597519"/>
    </source>
</evidence>
<organism evidence="2 3">
    <name type="scientific">Corticicoccus populi</name>
    <dbReference type="NCBI Taxonomy" id="1812821"/>
    <lineage>
        <taxon>Bacteria</taxon>
        <taxon>Bacillati</taxon>
        <taxon>Bacillota</taxon>
        <taxon>Bacilli</taxon>
        <taxon>Bacillales</taxon>
        <taxon>Staphylococcaceae</taxon>
        <taxon>Corticicoccus</taxon>
    </lineage>
</organism>
<dbReference type="EMBL" id="JBHUOQ010000001">
    <property type="protein sequence ID" value="MFD2830338.1"/>
    <property type="molecule type" value="Genomic_DNA"/>
</dbReference>
<evidence type="ECO:0000313" key="2">
    <source>
        <dbReference type="EMBL" id="MFD2830338.1"/>
    </source>
</evidence>
<dbReference type="PROSITE" id="PS50943">
    <property type="entry name" value="HTH_CROC1"/>
    <property type="match status" value="1"/>
</dbReference>
<dbReference type="SMART" id="SM00530">
    <property type="entry name" value="HTH_XRE"/>
    <property type="match status" value="1"/>
</dbReference>
<sequence length="168" mass="19076">MEAKEFGAFLRKKRKEKKMTIEELRTVLGVSQPYISNLENGKKGIPKPDTLRKFSKALDISYVELMTEAGYTDDDGSVPISSFADMFPPSQHENEKQGYMTASDSKGNIEFTKAVGSGGVVDYSKYNYLDIYEILSKTENVMYKRNELDKDDKELLISLLDRTFIKGD</sequence>
<proteinExistence type="predicted"/>
<reference evidence="3" key="1">
    <citation type="journal article" date="2019" name="Int. J. Syst. Evol. Microbiol.">
        <title>The Global Catalogue of Microorganisms (GCM) 10K type strain sequencing project: providing services to taxonomists for standard genome sequencing and annotation.</title>
        <authorList>
            <consortium name="The Broad Institute Genomics Platform"/>
            <consortium name="The Broad Institute Genome Sequencing Center for Infectious Disease"/>
            <person name="Wu L."/>
            <person name="Ma J."/>
        </authorList>
    </citation>
    <scope>NUCLEOTIDE SEQUENCE [LARGE SCALE GENOMIC DNA]</scope>
    <source>
        <strain evidence="3">KCTC 33575</strain>
    </source>
</reference>
<evidence type="ECO:0000259" key="1">
    <source>
        <dbReference type="PROSITE" id="PS50943"/>
    </source>
</evidence>
<accession>A0ABW5WYN7</accession>
<dbReference type="CDD" id="cd00093">
    <property type="entry name" value="HTH_XRE"/>
    <property type="match status" value="1"/>
</dbReference>
<dbReference type="InterPro" id="IPR010982">
    <property type="entry name" value="Lambda_DNA-bd_dom_sf"/>
</dbReference>
<dbReference type="SUPFAM" id="SSF47413">
    <property type="entry name" value="lambda repressor-like DNA-binding domains"/>
    <property type="match status" value="1"/>
</dbReference>
<keyword evidence="3" id="KW-1185">Reference proteome</keyword>
<dbReference type="Pfam" id="PF01381">
    <property type="entry name" value="HTH_3"/>
    <property type="match status" value="1"/>
</dbReference>
<dbReference type="RefSeq" id="WP_377773173.1">
    <property type="nucleotide sequence ID" value="NZ_JBHUOQ010000001.1"/>
</dbReference>
<dbReference type="Proteomes" id="UP001597519">
    <property type="component" value="Unassembled WGS sequence"/>
</dbReference>